<sequence>MKANDDFCLKRWNFTSHMSLKKEKRFCKVLCRLVGGKSHDLGKGESNPNAPYSTGRDVTEILERFLIISGKESIQHPVKWWND</sequence>
<dbReference type="AlphaFoldDB" id="A0A1J1IC37"/>
<keyword evidence="2" id="KW-1185">Reference proteome</keyword>
<dbReference type="Proteomes" id="UP000183832">
    <property type="component" value="Unassembled WGS sequence"/>
</dbReference>
<dbReference type="EMBL" id="CVRI01000043">
    <property type="protein sequence ID" value="CRK96001.1"/>
    <property type="molecule type" value="Genomic_DNA"/>
</dbReference>
<protein>
    <submittedName>
        <fullName evidence="1">CLUMA_CG009441, isoform A</fullName>
    </submittedName>
</protein>
<evidence type="ECO:0000313" key="1">
    <source>
        <dbReference type="EMBL" id="CRK96001.1"/>
    </source>
</evidence>
<reference evidence="1 2" key="1">
    <citation type="submission" date="2015-04" db="EMBL/GenBank/DDBJ databases">
        <authorList>
            <person name="Syromyatnikov M.Y."/>
            <person name="Popov V.N."/>
        </authorList>
    </citation>
    <scope>NUCLEOTIDE SEQUENCE [LARGE SCALE GENOMIC DNA]</scope>
</reference>
<evidence type="ECO:0000313" key="2">
    <source>
        <dbReference type="Proteomes" id="UP000183832"/>
    </source>
</evidence>
<accession>A0A1J1IC37</accession>
<gene>
    <name evidence="1" type="ORF">CLUMA_CG009441</name>
</gene>
<proteinExistence type="predicted"/>
<organism evidence="1 2">
    <name type="scientific">Clunio marinus</name>
    <dbReference type="NCBI Taxonomy" id="568069"/>
    <lineage>
        <taxon>Eukaryota</taxon>
        <taxon>Metazoa</taxon>
        <taxon>Ecdysozoa</taxon>
        <taxon>Arthropoda</taxon>
        <taxon>Hexapoda</taxon>
        <taxon>Insecta</taxon>
        <taxon>Pterygota</taxon>
        <taxon>Neoptera</taxon>
        <taxon>Endopterygota</taxon>
        <taxon>Diptera</taxon>
        <taxon>Nematocera</taxon>
        <taxon>Chironomoidea</taxon>
        <taxon>Chironomidae</taxon>
        <taxon>Clunio</taxon>
    </lineage>
</organism>
<name>A0A1J1IC37_9DIPT</name>